<organism evidence="2">
    <name type="scientific">Micromonospora carbonacea</name>
    <dbReference type="NCBI Taxonomy" id="47853"/>
    <lineage>
        <taxon>Bacteria</taxon>
        <taxon>Bacillati</taxon>
        <taxon>Actinomycetota</taxon>
        <taxon>Actinomycetes</taxon>
        <taxon>Micromonosporales</taxon>
        <taxon>Micromonosporaceae</taxon>
        <taxon>Micromonospora</taxon>
    </lineage>
</organism>
<dbReference type="Gene3D" id="1.10.510.10">
    <property type="entry name" value="Transferase(Phosphotransferase) domain 1"/>
    <property type="match status" value="1"/>
</dbReference>
<sequence>MGAGSYHWSVIDQNGTVWFVKVDDLSGGGALLQDAFNNLHRSFTTALALHRDAGLEFVVTPIPAMDGAVLRRLNPRYALSVFPLVDGAAGDFGPHRCEDLVEIVGLLADLHRATPVVGHLAPRAGLRLPGRKRLHEALNDLDHPWTGGPHAEPARKLLVRHHARVRRWLADFDRLVDVVHGTKPGWVITHGEPHPGNVIRTSAGMRLIDWTTVQIAPPERDLWMLTTAFTSMIGADSAGVDDEVSARYTDAAGRRVTPAGIALYRRWWALADVAAFTDDLRRPHGDGEDAAAALTYLTGYLETATD</sequence>
<dbReference type="AlphaFoldDB" id="A0A7D6CHN9"/>
<evidence type="ECO:0000313" key="2">
    <source>
        <dbReference type="EMBL" id="QLK01733.1"/>
    </source>
</evidence>
<dbReference type="InterPro" id="IPR002575">
    <property type="entry name" value="Aminoglycoside_PTrfase"/>
</dbReference>
<gene>
    <name evidence="2" type="ORF">HZU44_27750</name>
</gene>
<dbReference type="EMBL" id="CP058905">
    <property type="protein sequence ID" value="QLK01733.1"/>
    <property type="molecule type" value="Genomic_DNA"/>
</dbReference>
<reference evidence="2" key="1">
    <citation type="submission" date="2020-08" db="EMBL/GenBank/DDBJ databases">
        <title>A bifunctional nitrone conjugated secondary metabolite targeting the ribosome.</title>
        <authorList>
            <person name="Limbrick E.M."/>
            <person name="Graf M."/>
            <person name="Derewacz D.K."/>
            <person name="Nguyen F."/>
            <person name="Spraggins J.M."/>
            <person name="Wieland M."/>
            <person name="Ynigez-Gutierrez A.E."/>
            <person name="Reisman B.J."/>
            <person name="Zinshteyn B."/>
            <person name="McCulloch K."/>
            <person name="Iverson T.M."/>
            <person name="Green R."/>
            <person name="Wilson D.N."/>
            <person name="Bachmann B.O."/>
        </authorList>
    </citation>
    <scope>NUCLEOTIDE SEQUENCE</scope>
    <source>
        <strain evidence="2">Africana</strain>
    </source>
</reference>
<dbReference type="InterPro" id="IPR011009">
    <property type="entry name" value="Kinase-like_dom_sf"/>
</dbReference>
<feature type="domain" description="Aminoglycoside phosphotransferase" evidence="1">
    <location>
        <begin position="79"/>
        <end position="248"/>
    </location>
</feature>
<dbReference type="Pfam" id="PF01636">
    <property type="entry name" value="APH"/>
    <property type="match status" value="1"/>
</dbReference>
<keyword evidence="2" id="KW-0808">Transferase</keyword>
<dbReference type="Gene3D" id="1.20.58.840">
    <property type="match status" value="1"/>
</dbReference>
<accession>A0A7D6CHN9</accession>
<dbReference type="GO" id="GO:0016740">
    <property type="term" value="F:transferase activity"/>
    <property type="evidence" value="ECO:0007669"/>
    <property type="project" value="UniProtKB-KW"/>
</dbReference>
<proteinExistence type="predicted"/>
<name>A0A7D6CHN9_9ACTN</name>
<evidence type="ECO:0000259" key="1">
    <source>
        <dbReference type="Pfam" id="PF01636"/>
    </source>
</evidence>
<dbReference type="SUPFAM" id="SSF56112">
    <property type="entry name" value="Protein kinase-like (PK-like)"/>
    <property type="match status" value="1"/>
</dbReference>
<protein>
    <submittedName>
        <fullName evidence="2">Phosphotransferase</fullName>
    </submittedName>
</protein>